<evidence type="ECO:0000256" key="6">
    <source>
        <dbReference type="ARBA" id="ARBA00022806"/>
    </source>
</evidence>
<proteinExistence type="inferred from homology"/>
<keyword evidence="9 12" id="KW-0238">DNA-binding</keyword>
<keyword evidence="1 12" id="KW-0639">Primosome</keyword>
<dbReference type="Pfam" id="PF17764">
    <property type="entry name" value="PriA_3primeBD"/>
    <property type="match status" value="1"/>
</dbReference>
<evidence type="ECO:0000256" key="10">
    <source>
        <dbReference type="ARBA" id="ARBA00023235"/>
    </source>
</evidence>
<evidence type="ECO:0000256" key="4">
    <source>
        <dbReference type="ARBA" id="ARBA00022741"/>
    </source>
</evidence>
<evidence type="ECO:0000256" key="7">
    <source>
        <dbReference type="ARBA" id="ARBA00022833"/>
    </source>
</evidence>
<comment type="cofactor">
    <cofactor evidence="12">
        <name>Zn(2+)</name>
        <dbReference type="ChEBI" id="CHEBI:29105"/>
    </cofactor>
    <text evidence="12">Binds 2 zinc ions per subunit.</text>
</comment>
<dbReference type="InterPro" id="IPR001650">
    <property type="entry name" value="Helicase_C-like"/>
</dbReference>
<dbReference type="InterPro" id="IPR040498">
    <property type="entry name" value="PriA_CRR"/>
</dbReference>
<dbReference type="GO" id="GO:0006302">
    <property type="term" value="P:double-strand break repair"/>
    <property type="evidence" value="ECO:0007669"/>
    <property type="project" value="InterPro"/>
</dbReference>
<dbReference type="STRING" id="59922.P9303_07311"/>
<name>A2C7M2_PROM3</name>
<feature type="binding site" evidence="12">
    <location>
        <position position="495"/>
    </location>
    <ligand>
        <name>Zn(2+)</name>
        <dbReference type="ChEBI" id="CHEBI:29105"/>
        <label>1</label>
    </ligand>
</feature>
<dbReference type="Pfam" id="PF18074">
    <property type="entry name" value="PriA_C"/>
    <property type="match status" value="1"/>
</dbReference>
<comment type="function">
    <text evidence="12">Initiates the restart of stalled replication forks, which reloads the replicative helicase on sites other than the origin of replication. Recognizes and binds to abandoned replication forks and remodels them to uncover a helicase loading site. Promotes assembly of the primosome at these replication forks.</text>
</comment>
<evidence type="ECO:0000256" key="3">
    <source>
        <dbReference type="ARBA" id="ARBA00022723"/>
    </source>
</evidence>
<keyword evidence="7 12" id="KW-0862">Zinc</keyword>
<dbReference type="GO" id="GO:0006310">
    <property type="term" value="P:DNA recombination"/>
    <property type="evidence" value="ECO:0007669"/>
    <property type="project" value="InterPro"/>
</dbReference>
<evidence type="ECO:0000256" key="9">
    <source>
        <dbReference type="ARBA" id="ARBA00023125"/>
    </source>
</evidence>
<feature type="binding site" evidence="12">
    <location>
        <position position="461"/>
    </location>
    <ligand>
        <name>Zn(2+)</name>
        <dbReference type="ChEBI" id="CHEBI:29105"/>
        <label>2</label>
    </ligand>
</feature>
<evidence type="ECO:0000259" key="14">
    <source>
        <dbReference type="PROSITE" id="PS51194"/>
    </source>
</evidence>
<dbReference type="Gene3D" id="3.40.50.300">
    <property type="entry name" value="P-loop containing nucleotide triphosphate hydrolases"/>
    <property type="match status" value="2"/>
</dbReference>
<feature type="binding site" evidence="12">
    <location>
        <position position="479"/>
    </location>
    <ligand>
        <name>Zn(2+)</name>
        <dbReference type="ChEBI" id="CHEBI:29105"/>
        <label>2</label>
    </ligand>
</feature>
<dbReference type="AlphaFoldDB" id="A2C7M2"/>
<sequence>MEAGREGRCFTYEDSRRLGVDLGDLVVVRLRGRRMQGLVMDRRISSPVDRGQASGSEAPPRHLEAIEALVQSAAVDPLWFGWIEAMAVHCHISPFRMLKAALPPGWLGQRQSHQAEPRRLWWVQLESSAINPQNLPQRQADLQAALAAGGGGAWQRDLQAAGFGSGLVNGLIKRGLIRREKRQPTDASNGLSCSDACDQDLEVPQSLTVEQQEVVEAFQSQPLGTGMLLWGVTGSGKTEVYLQLAERELQAGRHCLILTPEIGLIPQLVDRFRRRFGTKVLEYHSGCSDRERVSTWRQGLTAAKPLVVVGTRSAVFLPLAPLGLIVLDEEHDSSYKQESPMPCYHARDMAMDRARRTGARVVLGSATPSLVSWKNLAPQGQLALARLTRRISDQPLSPVHVVDMRQELADGHRRLISRPLMERLSALPEAGEQAVVLVPRRGYSSFLSCRSCGEVVQCPNCDVALTVHRSRQGHQWLRCHWCDHRAEVESSCHKCGSKAFKPFGAGTQRVMEHLVEELQGLRLLRFDRDSTGGRDGHRRLLEQFAAGEADVLVGTQMLAKGMDLPRVTLAAVLAADGLLHRPDLQAGEQSLQLLMQLAGRAGRGERPGHVLVQTYCPDHPVIHHLVDGRYGEFLKEEACLRHEAGLVPYSRACLLRLSGDSAAATATAAAVLAEQIKPLCDAQGWCLIGPAPAPIARVAGRSRWQLLLHGPEESPLPLPSGSTLWNGLPRGVALAVDPDPIQL</sequence>
<comment type="similarity">
    <text evidence="12">Belongs to the helicase family. PriA subfamily.</text>
</comment>
<dbReference type="GO" id="GO:0043138">
    <property type="term" value="F:3'-5' DNA helicase activity"/>
    <property type="evidence" value="ECO:0007669"/>
    <property type="project" value="UniProtKB-EC"/>
</dbReference>
<keyword evidence="10 12" id="KW-0413">Isomerase</keyword>
<evidence type="ECO:0000256" key="12">
    <source>
        <dbReference type="HAMAP-Rule" id="MF_00983"/>
    </source>
</evidence>
<feature type="domain" description="Helicase ATP-binding" evidence="13">
    <location>
        <begin position="218"/>
        <end position="386"/>
    </location>
</feature>
<feature type="binding site" evidence="12">
    <location>
        <position position="452"/>
    </location>
    <ligand>
        <name>Zn(2+)</name>
        <dbReference type="ChEBI" id="CHEBI:29105"/>
        <label>1</label>
    </ligand>
</feature>
<dbReference type="SUPFAM" id="SSF52540">
    <property type="entry name" value="P-loop containing nucleoside triphosphate hydrolases"/>
    <property type="match status" value="1"/>
</dbReference>
<dbReference type="InterPro" id="IPR014001">
    <property type="entry name" value="Helicase_ATP-bd"/>
</dbReference>
<evidence type="ECO:0000313" key="15">
    <source>
        <dbReference type="EMBL" id="ABM77482.1"/>
    </source>
</evidence>
<dbReference type="PROSITE" id="PS51192">
    <property type="entry name" value="HELICASE_ATP_BIND_1"/>
    <property type="match status" value="1"/>
</dbReference>
<dbReference type="HAMAP" id="MF_00983">
    <property type="entry name" value="PriA"/>
    <property type="match status" value="1"/>
</dbReference>
<dbReference type="Proteomes" id="UP000002274">
    <property type="component" value="Chromosome"/>
</dbReference>
<dbReference type="PROSITE" id="PS51194">
    <property type="entry name" value="HELICASE_CTER"/>
    <property type="match status" value="1"/>
</dbReference>
<comment type="subunit">
    <text evidence="12">Component of the replication restart primosome.</text>
</comment>
<evidence type="ECO:0000256" key="2">
    <source>
        <dbReference type="ARBA" id="ARBA00022705"/>
    </source>
</evidence>
<protein>
    <recommendedName>
        <fullName evidence="12">Replication restart protein PriA</fullName>
    </recommendedName>
    <alternativeName>
        <fullName evidence="12">ATP-dependent DNA helicase PriA</fullName>
        <ecNumber evidence="12">5.6.2.4</ecNumber>
    </alternativeName>
    <alternativeName>
        <fullName evidence="12">DNA 3'-5' helicase PriA</fullName>
    </alternativeName>
</protein>
<dbReference type="HOGENOM" id="CLU_013353_3_0_3"/>
<feature type="binding site" evidence="12">
    <location>
        <position position="482"/>
    </location>
    <ligand>
        <name>Zn(2+)</name>
        <dbReference type="ChEBI" id="CHEBI:29105"/>
        <label>2</label>
    </ligand>
</feature>
<keyword evidence="8 12" id="KW-0067">ATP-binding</keyword>
<evidence type="ECO:0000256" key="5">
    <source>
        <dbReference type="ARBA" id="ARBA00022801"/>
    </source>
</evidence>
<dbReference type="Pfam" id="PF00271">
    <property type="entry name" value="Helicase_C"/>
    <property type="match status" value="1"/>
</dbReference>
<dbReference type="PANTHER" id="PTHR30580:SF0">
    <property type="entry name" value="PRIMOSOMAL PROTEIN N"/>
    <property type="match status" value="1"/>
</dbReference>
<dbReference type="GO" id="GO:0016887">
    <property type="term" value="F:ATP hydrolysis activity"/>
    <property type="evidence" value="ECO:0007669"/>
    <property type="project" value="RHEA"/>
</dbReference>
<dbReference type="GO" id="GO:0003677">
    <property type="term" value="F:DNA binding"/>
    <property type="evidence" value="ECO:0007669"/>
    <property type="project" value="UniProtKB-UniRule"/>
</dbReference>
<feature type="domain" description="Helicase C-terminal" evidence="14">
    <location>
        <begin position="487"/>
        <end position="655"/>
    </location>
</feature>
<dbReference type="PANTHER" id="PTHR30580">
    <property type="entry name" value="PRIMOSOMAL PROTEIN N"/>
    <property type="match status" value="1"/>
</dbReference>
<dbReference type="SMART" id="SM00490">
    <property type="entry name" value="HELICc"/>
    <property type="match status" value="1"/>
</dbReference>
<evidence type="ECO:0000259" key="13">
    <source>
        <dbReference type="PROSITE" id="PS51192"/>
    </source>
</evidence>
<dbReference type="GO" id="GO:0005524">
    <property type="term" value="F:ATP binding"/>
    <property type="evidence" value="ECO:0007669"/>
    <property type="project" value="UniProtKB-UniRule"/>
</dbReference>
<keyword evidence="3 12" id="KW-0479">Metal-binding</keyword>
<dbReference type="EMBL" id="CP000554">
    <property type="protein sequence ID" value="ABM77482.1"/>
    <property type="molecule type" value="Genomic_DNA"/>
</dbReference>
<dbReference type="EC" id="5.6.2.4" evidence="12"/>
<dbReference type="Pfam" id="PF00270">
    <property type="entry name" value="DEAD"/>
    <property type="match status" value="1"/>
</dbReference>
<dbReference type="NCBIfam" id="TIGR00595">
    <property type="entry name" value="priA"/>
    <property type="match status" value="1"/>
</dbReference>
<comment type="catalytic activity">
    <reaction evidence="12">
        <text>Couples ATP hydrolysis with the unwinding of duplex DNA by translocating in the 3'-5' direction.</text>
        <dbReference type="EC" id="5.6.2.4"/>
    </reaction>
</comment>
<keyword evidence="6 12" id="KW-0347">Helicase</keyword>
<dbReference type="InterPro" id="IPR027417">
    <property type="entry name" value="P-loop_NTPase"/>
</dbReference>
<evidence type="ECO:0000313" key="16">
    <source>
        <dbReference type="Proteomes" id="UP000002274"/>
    </source>
</evidence>
<feature type="binding site" evidence="12">
    <location>
        <position position="449"/>
    </location>
    <ligand>
        <name>Zn(2+)</name>
        <dbReference type="ChEBI" id="CHEBI:29105"/>
        <label>1</label>
    </ligand>
</feature>
<feature type="binding site" evidence="12">
    <location>
        <position position="458"/>
    </location>
    <ligand>
        <name>Zn(2+)</name>
        <dbReference type="ChEBI" id="CHEBI:29105"/>
        <label>2</label>
    </ligand>
</feature>
<dbReference type="GO" id="GO:1990077">
    <property type="term" value="C:primosome complex"/>
    <property type="evidence" value="ECO:0007669"/>
    <property type="project" value="UniProtKB-UniRule"/>
</dbReference>
<dbReference type="KEGG" id="pmf:P9303_07311"/>
<dbReference type="Gene3D" id="3.40.1440.60">
    <property type="entry name" value="PriA, 3(prime) DNA-binding domain"/>
    <property type="match status" value="1"/>
</dbReference>
<dbReference type="InterPro" id="IPR005259">
    <property type="entry name" value="PriA"/>
</dbReference>
<comment type="catalytic activity">
    <reaction evidence="11 12">
        <text>ATP + H2O = ADP + phosphate + H(+)</text>
        <dbReference type="Rhea" id="RHEA:13065"/>
        <dbReference type="ChEBI" id="CHEBI:15377"/>
        <dbReference type="ChEBI" id="CHEBI:15378"/>
        <dbReference type="ChEBI" id="CHEBI:30616"/>
        <dbReference type="ChEBI" id="CHEBI:43474"/>
        <dbReference type="ChEBI" id="CHEBI:456216"/>
        <dbReference type="EC" id="5.6.2.4"/>
    </reaction>
</comment>
<accession>A2C7M2</accession>
<keyword evidence="5 12" id="KW-0378">Hydrolase</keyword>
<evidence type="ECO:0000256" key="1">
    <source>
        <dbReference type="ARBA" id="ARBA00022515"/>
    </source>
</evidence>
<dbReference type="SMART" id="SM00487">
    <property type="entry name" value="DEXDc"/>
    <property type="match status" value="1"/>
</dbReference>
<keyword evidence="2 12" id="KW-0235">DNA replication</keyword>
<dbReference type="FunFam" id="3.40.50.300:FF:000489">
    <property type="entry name" value="Primosome assembly protein PriA"/>
    <property type="match status" value="1"/>
</dbReference>
<dbReference type="InterPro" id="IPR041236">
    <property type="entry name" value="PriA_C"/>
</dbReference>
<evidence type="ECO:0000256" key="8">
    <source>
        <dbReference type="ARBA" id="ARBA00022840"/>
    </source>
</evidence>
<dbReference type="InterPro" id="IPR041222">
    <property type="entry name" value="PriA_3primeBD"/>
</dbReference>
<organism evidence="15 16">
    <name type="scientific">Prochlorococcus marinus (strain MIT 9303)</name>
    <dbReference type="NCBI Taxonomy" id="59922"/>
    <lineage>
        <taxon>Bacteria</taxon>
        <taxon>Bacillati</taxon>
        <taxon>Cyanobacteriota</taxon>
        <taxon>Cyanophyceae</taxon>
        <taxon>Synechococcales</taxon>
        <taxon>Prochlorococcaceae</taxon>
        <taxon>Prochlorococcus</taxon>
    </lineage>
</organism>
<gene>
    <name evidence="12 15" type="primary">priA</name>
    <name evidence="15" type="ordered locus">P9303_07311</name>
</gene>
<keyword evidence="4 12" id="KW-0547">Nucleotide-binding</keyword>
<dbReference type="Pfam" id="PF18319">
    <property type="entry name" value="Zn_ribbon_PriA"/>
    <property type="match status" value="1"/>
</dbReference>
<dbReference type="GO" id="GO:0006270">
    <property type="term" value="P:DNA replication initiation"/>
    <property type="evidence" value="ECO:0007669"/>
    <property type="project" value="TreeGrafter"/>
</dbReference>
<reference evidence="15 16" key="1">
    <citation type="journal article" date="2007" name="PLoS Genet.">
        <title>Patterns and implications of gene gain and loss in the evolution of Prochlorococcus.</title>
        <authorList>
            <person name="Kettler G.C."/>
            <person name="Martiny A.C."/>
            <person name="Huang K."/>
            <person name="Zucker J."/>
            <person name="Coleman M.L."/>
            <person name="Rodrigue S."/>
            <person name="Chen F."/>
            <person name="Lapidus A."/>
            <person name="Ferriera S."/>
            <person name="Johnson J."/>
            <person name="Steglich C."/>
            <person name="Church G.M."/>
            <person name="Richardson P."/>
            <person name="Chisholm S.W."/>
        </authorList>
    </citation>
    <scope>NUCLEOTIDE SEQUENCE [LARGE SCALE GENOMIC DNA]</scope>
    <source>
        <strain evidence="15 16">MIT 9303</strain>
    </source>
</reference>
<dbReference type="InterPro" id="IPR042115">
    <property type="entry name" value="PriA_3primeBD_sf"/>
</dbReference>
<evidence type="ECO:0000256" key="11">
    <source>
        <dbReference type="ARBA" id="ARBA00048988"/>
    </source>
</evidence>
<dbReference type="GO" id="GO:0006269">
    <property type="term" value="P:DNA replication, synthesis of primer"/>
    <property type="evidence" value="ECO:0007669"/>
    <property type="project" value="UniProtKB-KW"/>
</dbReference>
<dbReference type="InterPro" id="IPR011545">
    <property type="entry name" value="DEAD/DEAH_box_helicase_dom"/>
</dbReference>
<feature type="binding site" evidence="12">
    <location>
        <position position="492"/>
    </location>
    <ligand>
        <name>Zn(2+)</name>
        <dbReference type="ChEBI" id="CHEBI:29105"/>
        <label>1</label>
    </ligand>
</feature>
<dbReference type="GO" id="GO:0008270">
    <property type="term" value="F:zinc ion binding"/>
    <property type="evidence" value="ECO:0007669"/>
    <property type="project" value="UniProtKB-UniRule"/>
</dbReference>